<dbReference type="InterPro" id="IPR036770">
    <property type="entry name" value="Ankyrin_rpt-contain_sf"/>
</dbReference>
<evidence type="ECO:0000256" key="3">
    <source>
        <dbReference type="PROSITE-ProRule" id="PRU00023"/>
    </source>
</evidence>
<dbReference type="GO" id="GO:0085020">
    <property type="term" value="P:protein K6-linked ubiquitination"/>
    <property type="evidence" value="ECO:0007669"/>
    <property type="project" value="TreeGrafter"/>
</dbReference>
<dbReference type="OrthoDB" id="194358at2759"/>
<evidence type="ECO:0000313" key="5">
    <source>
        <dbReference type="EMBL" id="KDR66807.1"/>
    </source>
</evidence>
<feature type="domain" description="Single-strand DNA deaminase toxin A-like C-terminal" evidence="4">
    <location>
        <begin position="348"/>
        <end position="423"/>
    </location>
</feature>
<dbReference type="EMBL" id="KL142420">
    <property type="protein sequence ID" value="KDR66807.1"/>
    <property type="molecule type" value="Genomic_DNA"/>
</dbReference>
<evidence type="ECO:0000313" key="6">
    <source>
        <dbReference type="Proteomes" id="UP000027222"/>
    </source>
</evidence>
<dbReference type="PROSITE" id="PS50088">
    <property type="entry name" value="ANK_REPEAT"/>
    <property type="match status" value="2"/>
</dbReference>
<keyword evidence="6" id="KW-1185">Reference proteome</keyword>
<dbReference type="SUPFAM" id="SSF48403">
    <property type="entry name" value="Ankyrin repeat"/>
    <property type="match status" value="1"/>
</dbReference>
<dbReference type="STRING" id="685588.A0A067SA45"/>
<name>A0A067SA45_GALM3</name>
<gene>
    <name evidence="5" type="ORF">GALMADRAFT_258944</name>
</gene>
<feature type="repeat" description="ANK" evidence="3">
    <location>
        <begin position="202"/>
        <end position="234"/>
    </location>
</feature>
<dbReference type="PRINTS" id="PR01415">
    <property type="entry name" value="ANKYRIN"/>
</dbReference>
<dbReference type="Proteomes" id="UP000027222">
    <property type="component" value="Unassembled WGS sequence"/>
</dbReference>
<evidence type="ECO:0000256" key="1">
    <source>
        <dbReference type="ARBA" id="ARBA00022737"/>
    </source>
</evidence>
<proteinExistence type="predicted"/>
<dbReference type="InterPro" id="IPR057517">
    <property type="entry name" value="SsdA-like_C"/>
</dbReference>
<dbReference type="Gene3D" id="1.25.40.20">
    <property type="entry name" value="Ankyrin repeat-containing domain"/>
    <property type="match status" value="1"/>
</dbReference>
<dbReference type="SMART" id="SM00248">
    <property type="entry name" value="ANK"/>
    <property type="match status" value="2"/>
</dbReference>
<sequence>MNRSPALVMYWDESSCYAKCPWCTDMHSHGTPSPLPLPGDHTHTRIPRCTTPTTTHLPGYYLQFPTEWRIFRTPDLSAACWFTALDCDPDLPPIWTPPGSLTPAAASANELDSDANALSFSELNLDEPNEELHDVSLLCLLHAAAVNHEENEVQRLLAAGAQVNGYSDNGWTALHLAAMEGHSNIIAILSKHGADIDARNCFGHTALMEAALYARLESVKTLLQNGADKTIEVKRYHDGRWIEATARDFAGDGNRRVTSYRKSQYPHDYKEPSDAPLQRRAIFSLLAAPKTRTGGSGAEEPDRSPVLELLRSATGVKNLVERLQLVEIEDPKTVGYLSRGQAYPLVGAVSGYKDKNYKAPPSERHKNFILSNTTWTNHVQTFCRSFEDCQWVKELPSKLLPLHHADRGDDGRFYACHVEKQLIVYYLYEHKILPWDTYQDDEHMKQGIPHRSLNPQCRITVSRQPCENCKYFARIIGEYLDLGINIELVEF</sequence>
<organism evidence="5 6">
    <name type="scientific">Galerina marginata (strain CBS 339.88)</name>
    <dbReference type="NCBI Taxonomy" id="685588"/>
    <lineage>
        <taxon>Eukaryota</taxon>
        <taxon>Fungi</taxon>
        <taxon>Dikarya</taxon>
        <taxon>Basidiomycota</taxon>
        <taxon>Agaricomycotina</taxon>
        <taxon>Agaricomycetes</taxon>
        <taxon>Agaricomycetidae</taxon>
        <taxon>Agaricales</taxon>
        <taxon>Agaricineae</taxon>
        <taxon>Strophariaceae</taxon>
        <taxon>Galerina</taxon>
    </lineage>
</organism>
<reference evidence="6" key="1">
    <citation type="journal article" date="2014" name="Proc. Natl. Acad. Sci. U.S.A.">
        <title>Extensive sampling of basidiomycete genomes demonstrates inadequacy of the white-rot/brown-rot paradigm for wood decay fungi.</title>
        <authorList>
            <person name="Riley R."/>
            <person name="Salamov A.A."/>
            <person name="Brown D.W."/>
            <person name="Nagy L.G."/>
            <person name="Floudas D."/>
            <person name="Held B.W."/>
            <person name="Levasseur A."/>
            <person name="Lombard V."/>
            <person name="Morin E."/>
            <person name="Otillar R."/>
            <person name="Lindquist E.A."/>
            <person name="Sun H."/>
            <person name="LaButti K.M."/>
            <person name="Schmutz J."/>
            <person name="Jabbour D."/>
            <person name="Luo H."/>
            <person name="Baker S.E."/>
            <person name="Pisabarro A.G."/>
            <person name="Walton J.D."/>
            <person name="Blanchette R.A."/>
            <person name="Henrissat B."/>
            <person name="Martin F."/>
            <person name="Cullen D."/>
            <person name="Hibbett D.S."/>
            <person name="Grigoriev I.V."/>
        </authorList>
    </citation>
    <scope>NUCLEOTIDE SEQUENCE [LARGE SCALE GENOMIC DNA]</scope>
    <source>
        <strain evidence="6">CBS 339.88</strain>
    </source>
</reference>
<evidence type="ECO:0000256" key="2">
    <source>
        <dbReference type="ARBA" id="ARBA00023043"/>
    </source>
</evidence>
<dbReference type="AlphaFoldDB" id="A0A067SA45"/>
<dbReference type="HOGENOM" id="CLU_042425_0_0_1"/>
<dbReference type="PANTHER" id="PTHR24171:SF8">
    <property type="entry name" value="BRCA1-ASSOCIATED RING DOMAIN PROTEIN 1"/>
    <property type="match status" value="1"/>
</dbReference>
<protein>
    <recommendedName>
        <fullName evidence="4">Single-strand DNA deaminase toxin A-like C-terminal domain-containing protein</fullName>
    </recommendedName>
</protein>
<dbReference type="PROSITE" id="PS50297">
    <property type="entry name" value="ANK_REP_REGION"/>
    <property type="match status" value="2"/>
</dbReference>
<dbReference type="GO" id="GO:0004842">
    <property type="term" value="F:ubiquitin-protein transferase activity"/>
    <property type="evidence" value="ECO:0007669"/>
    <property type="project" value="TreeGrafter"/>
</dbReference>
<dbReference type="InterPro" id="IPR002110">
    <property type="entry name" value="Ankyrin_rpt"/>
</dbReference>
<dbReference type="Pfam" id="PF12796">
    <property type="entry name" value="Ank_2"/>
    <property type="match status" value="1"/>
</dbReference>
<evidence type="ECO:0000259" key="4">
    <source>
        <dbReference type="Pfam" id="PF24120"/>
    </source>
</evidence>
<dbReference type="PANTHER" id="PTHR24171">
    <property type="entry name" value="ANKYRIN REPEAT DOMAIN-CONTAINING PROTEIN 39-RELATED"/>
    <property type="match status" value="1"/>
</dbReference>
<keyword evidence="2 3" id="KW-0040">ANK repeat</keyword>
<dbReference type="Pfam" id="PF24120">
    <property type="entry name" value="SsdA_C"/>
    <property type="match status" value="1"/>
</dbReference>
<accession>A0A067SA45</accession>
<feature type="repeat" description="ANK" evidence="3">
    <location>
        <begin position="169"/>
        <end position="201"/>
    </location>
</feature>
<keyword evidence="1" id="KW-0677">Repeat</keyword>